<keyword evidence="4" id="KW-1185">Reference proteome</keyword>
<dbReference type="PROSITE" id="PS50995">
    <property type="entry name" value="HTH_MARR_2"/>
    <property type="match status" value="1"/>
</dbReference>
<dbReference type="PANTHER" id="PTHR33164">
    <property type="entry name" value="TRANSCRIPTIONAL REGULATOR, MARR FAMILY"/>
    <property type="match status" value="1"/>
</dbReference>
<organism evidence="3 4">
    <name type="scientific">Paenibacillus albiflavus</name>
    <dbReference type="NCBI Taxonomy" id="2545760"/>
    <lineage>
        <taxon>Bacteria</taxon>
        <taxon>Bacillati</taxon>
        <taxon>Bacillota</taxon>
        <taxon>Bacilli</taxon>
        <taxon>Bacillales</taxon>
        <taxon>Paenibacillaceae</taxon>
        <taxon>Paenibacillus</taxon>
    </lineage>
</organism>
<gene>
    <name evidence="3" type="ORF">E0485_09080</name>
</gene>
<dbReference type="InterPro" id="IPR036390">
    <property type="entry name" value="WH_DNA-bd_sf"/>
</dbReference>
<dbReference type="CDD" id="cd00090">
    <property type="entry name" value="HTH_ARSR"/>
    <property type="match status" value="1"/>
</dbReference>
<evidence type="ECO:0000259" key="2">
    <source>
        <dbReference type="PROSITE" id="PS50995"/>
    </source>
</evidence>
<dbReference type="EMBL" id="SKFG01000006">
    <property type="protein sequence ID" value="TCZ78263.1"/>
    <property type="molecule type" value="Genomic_DNA"/>
</dbReference>
<reference evidence="3 4" key="1">
    <citation type="submission" date="2019-03" db="EMBL/GenBank/DDBJ databases">
        <authorList>
            <person name="Kim M.K.M."/>
        </authorList>
    </citation>
    <scope>NUCLEOTIDE SEQUENCE [LARGE SCALE GENOMIC DNA]</scope>
    <source>
        <strain evidence="3 4">18JY21-1</strain>
    </source>
</reference>
<protein>
    <submittedName>
        <fullName evidence="3">MarR family transcriptional regulator</fullName>
    </submittedName>
</protein>
<dbReference type="OrthoDB" id="2355600at2"/>
<evidence type="ECO:0000313" key="3">
    <source>
        <dbReference type="EMBL" id="TCZ78263.1"/>
    </source>
</evidence>
<evidence type="ECO:0000256" key="1">
    <source>
        <dbReference type="ARBA" id="ARBA00023125"/>
    </source>
</evidence>
<dbReference type="GO" id="GO:0003677">
    <property type="term" value="F:DNA binding"/>
    <property type="evidence" value="ECO:0007669"/>
    <property type="project" value="UniProtKB-KW"/>
</dbReference>
<dbReference type="SMART" id="SM00347">
    <property type="entry name" value="HTH_MARR"/>
    <property type="match status" value="1"/>
</dbReference>
<name>A0A4R4EG49_9BACL</name>
<feature type="domain" description="HTH marR-type" evidence="2">
    <location>
        <begin position="1"/>
        <end position="136"/>
    </location>
</feature>
<dbReference type="Gene3D" id="1.10.10.10">
    <property type="entry name" value="Winged helix-like DNA-binding domain superfamily/Winged helix DNA-binding domain"/>
    <property type="match status" value="1"/>
</dbReference>
<evidence type="ECO:0000313" key="4">
    <source>
        <dbReference type="Proteomes" id="UP000295418"/>
    </source>
</evidence>
<dbReference type="GO" id="GO:0003700">
    <property type="term" value="F:DNA-binding transcription factor activity"/>
    <property type="evidence" value="ECO:0007669"/>
    <property type="project" value="InterPro"/>
</dbReference>
<dbReference type="InterPro" id="IPR000835">
    <property type="entry name" value="HTH_MarR-typ"/>
</dbReference>
<sequence length="142" mass="16361">MKDHYINHLNVLHNEINIQIAKKFEGKLDNELTTKQVLLLELIKAGVASTKDLADKLNVSTSAVSQLLNKLEDKGYIERFINPKNRREIVLNLADRANQYFNDLAFLKDEINRELYGKLSLEELKQLTKILEKLQVIANENS</sequence>
<dbReference type="Proteomes" id="UP000295418">
    <property type="component" value="Unassembled WGS sequence"/>
</dbReference>
<dbReference type="Pfam" id="PF01047">
    <property type="entry name" value="MarR"/>
    <property type="match status" value="1"/>
</dbReference>
<keyword evidence="1" id="KW-0238">DNA-binding</keyword>
<comment type="caution">
    <text evidence="3">The sequence shown here is derived from an EMBL/GenBank/DDBJ whole genome shotgun (WGS) entry which is preliminary data.</text>
</comment>
<dbReference type="PANTHER" id="PTHR33164:SF43">
    <property type="entry name" value="HTH-TYPE TRANSCRIPTIONAL REPRESSOR YETL"/>
    <property type="match status" value="1"/>
</dbReference>
<dbReference type="InterPro" id="IPR011991">
    <property type="entry name" value="ArsR-like_HTH"/>
</dbReference>
<dbReference type="InterPro" id="IPR039422">
    <property type="entry name" value="MarR/SlyA-like"/>
</dbReference>
<accession>A0A4R4EG49</accession>
<proteinExistence type="predicted"/>
<dbReference type="RefSeq" id="WP_132417700.1">
    <property type="nucleotide sequence ID" value="NZ_SKFG01000006.1"/>
</dbReference>
<dbReference type="GO" id="GO:0006950">
    <property type="term" value="P:response to stress"/>
    <property type="evidence" value="ECO:0007669"/>
    <property type="project" value="TreeGrafter"/>
</dbReference>
<dbReference type="PRINTS" id="PR00598">
    <property type="entry name" value="HTHMARR"/>
</dbReference>
<dbReference type="AlphaFoldDB" id="A0A4R4EG49"/>
<dbReference type="SUPFAM" id="SSF46785">
    <property type="entry name" value="Winged helix' DNA-binding domain"/>
    <property type="match status" value="1"/>
</dbReference>
<dbReference type="InterPro" id="IPR036388">
    <property type="entry name" value="WH-like_DNA-bd_sf"/>
</dbReference>